<evidence type="ECO:0008006" key="5">
    <source>
        <dbReference type="Google" id="ProtNLM"/>
    </source>
</evidence>
<gene>
    <name evidence="3" type="ORF">PIB30_081462</name>
</gene>
<evidence type="ECO:0000313" key="4">
    <source>
        <dbReference type="Proteomes" id="UP001341840"/>
    </source>
</evidence>
<reference evidence="3 4" key="1">
    <citation type="journal article" date="2023" name="Plants (Basel)">
        <title>Bridging the Gap: Combining Genomics and Transcriptomics Approaches to Understand Stylosanthes scabra, an Orphan Legume from the Brazilian Caatinga.</title>
        <authorList>
            <person name="Ferreira-Neto J.R.C."/>
            <person name="da Silva M.D."/>
            <person name="Binneck E."/>
            <person name="de Melo N.F."/>
            <person name="da Silva R.H."/>
            <person name="de Melo A.L.T.M."/>
            <person name="Pandolfi V."/>
            <person name="Bustamante F.O."/>
            <person name="Brasileiro-Vidal A.C."/>
            <person name="Benko-Iseppon A.M."/>
        </authorList>
    </citation>
    <scope>NUCLEOTIDE SEQUENCE [LARGE SCALE GENOMIC DNA]</scope>
    <source>
        <tissue evidence="3">Leaves</tissue>
    </source>
</reference>
<evidence type="ECO:0000313" key="3">
    <source>
        <dbReference type="EMBL" id="MED6224183.1"/>
    </source>
</evidence>
<sequence>MNDQRRDSLQGQRCWWRTERLHRHNRLWSLTRAAQLRGGATVPILLSLLLSLSLSLFLIKMALLISVLFQVATALEETVTVIRRSKVEGMMAGMEIGDVYGYAKLLGKANERPDARQIAEAALLMGNRVAPPSQPSTEAETGGAAPWGSY</sequence>
<protein>
    <recommendedName>
        <fullName evidence="5">ANTAR domain-containing protein</fullName>
    </recommendedName>
</protein>
<feature type="region of interest" description="Disordered" evidence="1">
    <location>
        <begin position="129"/>
        <end position="150"/>
    </location>
</feature>
<feature type="non-terminal residue" evidence="3">
    <location>
        <position position="150"/>
    </location>
</feature>
<evidence type="ECO:0000256" key="2">
    <source>
        <dbReference type="SAM" id="Phobius"/>
    </source>
</evidence>
<keyword evidence="2" id="KW-0812">Transmembrane</keyword>
<accession>A0ABU6ZQA1</accession>
<proteinExistence type="predicted"/>
<keyword evidence="4" id="KW-1185">Reference proteome</keyword>
<keyword evidence="2" id="KW-0472">Membrane</keyword>
<organism evidence="3 4">
    <name type="scientific">Stylosanthes scabra</name>
    <dbReference type="NCBI Taxonomy" id="79078"/>
    <lineage>
        <taxon>Eukaryota</taxon>
        <taxon>Viridiplantae</taxon>
        <taxon>Streptophyta</taxon>
        <taxon>Embryophyta</taxon>
        <taxon>Tracheophyta</taxon>
        <taxon>Spermatophyta</taxon>
        <taxon>Magnoliopsida</taxon>
        <taxon>eudicotyledons</taxon>
        <taxon>Gunneridae</taxon>
        <taxon>Pentapetalae</taxon>
        <taxon>rosids</taxon>
        <taxon>fabids</taxon>
        <taxon>Fabales</taxon>
        <taxon>Fabaceae</taxon>
        <taxon>Papilionoideae</taxon>
        <taxon>50 kb inversion clade</taxon>
        <taxon>dalbergioids sensu lato</taxon>
        <taxon>Dalbergieae</taxon>
        <taxon>Pterocarpus clade</taxon>
        <taxon>Stylosanthes</taxon>
    </lineage>
</organism>
<name>A0ABU6ZQA1_9FABA</name>
<dbReference type="EMBL" id="JASCZI010273080">
    <property type="protein sequence ID" value="MED6224183.1"/>
    <property type="molecule type" value="Genomic_DNA"/>
</dbReference>
<comment type="caution">
    <text evidence="3">The sequence shown here is derived from an EMBL/GenBank/DDBJ whole genome shotgun (WGS) entry which is preliminary data.</text>
</comment>
<keyword evidence="2" id="KW-1133">Transmembrane helix</keyword>
<evidence type="ECO:0000256" key="1">
    <source>
        <dbReference type="SAM" id="MobiDB-lite"/>
    </source>
</evidence>
<dbReference type="Proteomes" id="UP001341840">
    <property type="component" value="Unassembled WGS sequence"/>
</dbReference>
<feature type="transmembrane region" description="Helical" evidence="2">
    <location>
        <begin position="44"/>
        <end position="69"/>
    </location>
</feature>